<gene>
    <name evidence="10" type="ORF">ROR02_11070</name>
</gene>
<dbReference type="Gene3D" id="1.10.10.10">
    <property type="entry name" value="Winged helix-like DNA-binding domain superfamily/Winged helix DNA-binding domain"/>
    <property type="match status" value="1"/>
</dbReference>
<feature type="modified residue" description="4-aspartylphosphate" evidence="6">
    <location>
        <position position="62"/>
    </location>
</feature>
<dbReference type="Pfam" id="PF00486">
    <property type="entry name" value="Trans_reg_C"/>
    <property type="match status" value="1"/>
</dbReference>
<dbReference type="CDD" id="cd17574">
    <property type="entry name" value="REC_OmpR"/>
    <property type="match status" value="1"/>
</dbReference>
<dbReference type="GO" id="GO:0005829">
    <property type="term" value="C:cytosol"/>
    <property type="evidence" value="ECO:0007669"/>
    <property type="project" value="TreeGrafter"/>
</dbReference>
<evidence type="ECO:0000256" key="2">
    <source>
        <dbReference type="ARBA" id="ARBA00023012"/>
    </source>
</evidence>
<sequence>MSEPVLTEGPPPHLLLVDDDARILNLLRRFLGERGFVVTTAADAAEARRHLGALQFDLLVVDVMMPGEDGLSLTRWLRESSTVPILLLTARGEVDDRVRGLESGADDYLAKPFDPRELVLRVRGILRRVQEPPPALPVAPGPGPIALGACVFDPDRQELRREDQPVHLTTAELALLGVLAERAGEAISREDLATLTGVEGNPRAIDVQVTRLRKKIEDDPRAPRHLRTVRGKGYQLFPG</sequence>
<dbReference type="InterPro" id="IPR039420">
    <property type="entry name" value="WalR-like"/>
</dbReference>
<feature type="domain" description="Response regulatory" evidence="8">
    <location>
        <begin position="13"/>
        <end position="126"/>
    </location>
</feature>
<dbReference type="InterPro" id="IPR016032">
    <property type="entry name" value="Sig_transdc_resp-reg_C-effctor"/>
</dbReference>
<feature type="DNA-binding region" description="OmpR/PhoB-type" evidence="7">
    <location>
        <begin position="142"/>
        <end position="238"/>
    </location>
</feature>
<evidence type="ECO:0000256" key="6">
    <source>
        <dbReference type="PROSITE-ProRule" id="PRU00169"/>
    </source>
</evidence>
<dbReference type="Gene3D" id="3.40.50.2300">
    <property type="match status" value="1"/>
</dbReference>
<evidence type="ECO:0000313" key="10">
    <source>
        <dbReference type="EMBL" id="GEO80976.1"/>
    </source>
</evidence>
<dbReference type="SMART" id="SM00448">
    <property type="entry name" value="REC"/>
    <property type="match status" value="1"/>
</dbReference>
<evidence type="ECO:0000259" key="8">
    <source>
        <dbReference type="PROSITE" id="PS50110"/>
    </source>
</evidence>
<dbReference type="GO" id="GO:0000156">
    <property type="term" value="F:phosphorelay response regulator activity"/>
    <property type="evidence" value="ECO:0007669"/>
    <property type="project" value="TreeGrafter"/>
</dbReference>
<evidence type="ECO:0000259" key="9">
    <source>
        <dbReference type="PROSITE" id="PS51755"/>
    </source>
</evidence>
<dbReference type="Proteomes" id="UP000321567">
    <property type="component" value="Unassembled WGS sequence"/>
</dbReference>
<dbReference type="InterPro" id="IPR036388">
    <property type="entry name" value="WH-like_DNA-bd_sf"/>
</dbReference>
<comment type="caution">
    <text evidence="10">The sequence shown here is derived from an EMBL/GenBank/DDBJ whole genome shotgun (WGS) entry which is preliminary data.</text>
</comment>
<dbReference type="GO" id="GO:0006355">
    <property type="term" value="P:regulation of DNA-templated transcription"/>
    <property type="evidence" value="ECO:0007669"/>
    <property type="project" value="InterPro"/>
</dbReference>
<dbReference type="CDD" id="cd00383">
    <property type="entry name" value="trans_reg_C"/>
    <property type="match status" value="1"/>
</dbReference>
<dbReference type="AlphaFoldDB" id="A0A512H674"/>
<dbReference type="InterPro" id="IPR001789">
    <property type="entry name" value="Sig_transdc_resp-reg_receiver"/>
</dbReference>
<reference evidence="10 11" key="1">
    <citation type="submission" date="2019-07" db="EMBL/GenBank/DDBJ databases">
        <title>Whole genome shotgun sequence of Rhodospirillum oryzae NBRC 107573.</title>
        <authorList>
            <person name="Hosoyama A."/>
            <person name="Uohara A."/>
            <person name="Ohji S."/>
            <person name="Ichikawa N."/>
        </authorList>
    </citation>
    <scope>NUCLEOTIDE SEQUENCE [LARGE SCALE GENOMIC DNA]</scope>
    <source>
        <strain evidence="10 11">NBRC 107573</strain>
    </source>
</reference>
<evidence type="ECO:0000256" key="7">
    <source>
        <dbReference type="PROSITE-ProRule" id="PRU01091"/>
    </source>
</evidence>
<keyword evidence="3" id="KW-0805">Transcription regulation</keyword>
<dbReference type="InterPro" id="IPR001867">
    <property type="entry name" value="OmpR/PhoB-type_DNA-bd"/>
</dbReference>
<dbReference type="GO" id="GO:0032993">
    <property type="term" value="C:protein-DNA complex"/>
    <property type="evidence" value="ECO:0007669"/>
    <property type="project" value="TreeGrafter"/>
</dbReference>
<dbReference type="PROSITE" id="PS50110">
    <property type="entry name" value="RESPONSE_REGULATORY"/>
    <property type="match status" value="1"/>
</dbReference>
<dbReference type="SUPFAM" id="SSF52172">
    <property type="entry name" value="CheY-like"/>
    <property type="match status" value="1"/>
</dbReference>
<dbReference type="SMART" id="SM00862">
    <property type="entry name" value="Trans_reg_C"/>
    <property type="match status" value="1"/>
</dbReference>
<dbReference type="SUPFAM" id="SSF46894">
    <property type="entry name" value="C-terminal effector domain of the bipartite response regulators"/>
    <property type="match status" value="1"/>
</dbReference>
<keyword evidence="2" id="KW-0902">Two-component regulatory system</keyword>
<dbReference type="InterPro" id="IPR011006">
    <property type="entry name" value="CheY-like_superfamily"/>
</dbReference>
<protein>
    <submittedName>
        <fullName evidence="10">DNA-binding response regulator</fullName>
    </submittedName>
</protein>
<dbReference type="Gene3D" id="6.10.250.690">
    <property type="match status" value="1"/>
</dbReference>
<evidence type="ECO:0000256" key="1">
    <source>
        <dbReference type="ARBA" id="ARBA00022553"/>
    </source>
</evidence>
<proteinExistence type="predicted"/>
<feature type="domain" description="OmpR/PhoB-type" evidence="9">
    <location>
        <begin position="142"/>
        <end position="238"/>
    </location>
</feature>
<evidence type="ECO:0000256" key="4">
    <source>
        <dbReference type="ARBA" id="ARBA00023125"/>
    </source>
</evidence>
<organism evidence="10 11">
    <name type="scientific">Pararhodospirillum oryzae</name>
    <dbReference type="NCBI Taxonomy" id="478448"/>
    <lineage>
        <taxon>Bacteria</taxon>
        <taxon>Pseudomonadati</taxon>
        <taxon>Pseudomonadota</taxon>
        <taxon>Alphaproteobacteria</taxon>
        <taxon>Rhodospirillales</taxon>
        <taxon>Rhodospirillaceae</taxon>
        <taxon>Pararhodospirillum</taxon>
    </lineage>
</organism>
<dbReference type="PANTHER" id="PTHR48111">
    <property type="entry name" value="REGULATOR OF RPOS"/>
    <property type="match status" value="1"/>
</dbReference>
<dbReference type="PANTHER" id="PTHR48111:SF4">
    <property type="entry name" value="DNA-BINDING DUAL TRANSCRIPTIONAL REGULATOR OMPR"/>
    <property type="match status" value="1"/>
</dbReference>
<keyword evidence="11" id="KW-1185">Reference proteome</keyword>
<dbReference type="PROSITE" id="PS51755">
    <property type="entry name" value="OMPR_PHOB"/>
    <property type="match status" value="1"/>
</dbReference>
<evidence type="ECO:0000313" key="11">
    <source>
        <dbReference type="Proteomes" id="UP000321567"/>
    </source>
</evidence>
<keyword evidence="4 7" id="KW-0238">DNA-binding</keyword>
<dbReference type="Pfam" id="PF00072">
    <property type="entry name" value="Response_reg"/>
    <property type="match status" value="1"/>
</dbReference>
<evidence type="ECO:0000256" key="5">
    <source>
        <dbReference type="ARBA" id="ARBA00023163"/>
    </source>
</evidence>
<evidence type="ECO:0000256" key="3">
    <source>
        <dbReference type="ARBA" id="ARBA00023015"/>
    </source>
</evidence>
<accession>A0A512H674</accession>
<dbReference type="RefSeq" id="WP_246135418.1">
    <property type="nucleotide sequence ID" value="NZ_BJZO01000022.1"/>
</dbReference>
<keyword evidence="5" id="KW-0804">Transcription</keyword>
<keyword evidence="1 6" id="KW-0597">Phosphoprotein</keyword>
<dbReference type="GO" id="GO:0000976">
    <property type="term" value="F:transcription cis-regulatory region binding"/>
    <property type="evidence" value="ECO:0007669"/>
    <property type="project" value="TreeGrafter"/>
</dbReference>
<dbReference type="EMBL" id="BJZO01000022">
    <property type="protein sequence ID" value="GEO80976.1"/>
    <property type="molecule type" value="Genomic_DNA"/>
</dbReference>
<name>A0A512H674_9PROT</name>